<dbReference type="CDD" id="cd07185">
    <property type="entry name" value="OmpA_C-like"/>
    <property type="match status" value="1"/>
</dbReference>
<proteinExistence type="inferred from homology"/>
<keyword evidence="3" id="KW-0732">Signal</keyword>
<evidence type="ECO:0000256" key="8">
    <source>
        <dbReference type="ARBA" id="ARBA00023306"/>
    </source>
</evidence>
<dbReference type="InterPro" id="IPR014169">
    <property type="entry name" value="Pal_lipo_C"/>
</dbReference>
<dbReference type="InterPro" id="IPR006665">
    <property type="entry name" value="OmpA-like"/>
</dbReference>
<protein>
    <submittedName>
        <fullName evidence="11">Tol-Pal system peptidoglycan-associated lipoprotein PAL</fullName>
    </submittedName>
</protein>
<evidence type="ECO:0000256" key="4">
    <source>
        <dbReference type="ARBA" id="ARBA00023136"/>
    </source>
</evidence>
<organism evidence="11">
    <name type="scientific">hydrothermal vent metagenome</name>
    <dbReference type="NCBI Taxonomy" id="652676"/>
    <lineage>
        <taxon>unclassified sequences</taxon>
        <taxon>metagenomes</taxon>
        <taxon>ecological metagenomes</taxon>
    </lineage>
</organism>
<keyword evidence="7 11" id="KW-0449">Lipoprotein</keyword>
<evidence type="ECO:0000256" key="3">
    <source>
        <dbReference type="ARBA" id="ARBA00022729"/>
    </source>
</evidence>
<dbReference type="InterPro" id="IPR036737">
    <property type="entry name" value="OmpA-like_sf"/>
</dbReference>
<evidence type="ECO:0000256" key="7">
    <source>
        <dbReference type="ARBA" id="ARBA00023288"/>
    </source>
</evidence>
<dbReference type="InterPro" id="IPR006664">
    <property type="entry name" value="OMP_bac"/>
</dbReference>
<dbReference type="GO" id="GO:0009279">
    <property type="term" value="C:cell outer membrane"/>
    <property type="evidence" value="ECO:0007669"/>
    <property type="project" value="UniProtKB-SubCell"/>
</dbReference>
<evidence type="ECO:0000256" key="5">
    <source>
        <dbReference type="ARBA" id="ARBA00023139"/>
    </source>
</evidence>
<dbReference type="Pfam" id="PF00691">
    <property type="entry name" value="OmpA"/>
    <property type="match status" value="1"/>
</dbReference>
<keyword evidence="8" id="KW-0131">Cell cycle</keyword>
<dbReference type="PANTHER" id="PTHR30329:SF21">
    <property type="entry name" value="LIPOPROTEIN YIAD-RELATED"/>
    <property type="match status" value="1"/>
</dbReference>
<gene>
    <name evidence="11" type="ORF">MNBD_DELTA03-708</name>
</gene>
<sequence length="191" mass="21264">MLKKYSGTIVFFTFAMSFLLLAGGCSQHKIQSTPPSPAVSAAPTAQHEAPTVTTPPGSEESLNTPAPTPVHSFTILEGRTTGPMLPVYFNFDRSNIRKDQVSRIEDNAQYLRQNTQATIVVQGNCDERGTSEYNMALGERRAQSAKRYLINLGINPERITTISFGEEKPLNFGHDELAWSQNRRDDFVQNR</sequence>
<dbReference type="Gene3D" id="3.30.1330.60">
    <property type="entry name" value="OmpA-like domain"/>
    <property type="match status" value="1"/>
</dbReference>
<dbReference type="AlphaFoldDB" id="A0A3B0VDG8"/>
<dbReference type="EMBL" id="UOEX01000166">
    <property type="protein sequence ID" value="VAW36307.1"/>
    <property type="molecule type" value="Genomic_DNA"/>
</dbReference>
<feature type="domain" description="OmpA-like" evidence="10">
    <location>
        <begin position="77"/>
        <end position="191"/>
    </location>
</feature>
<dbReference type="PROSITE" id="PS51257">
    <property type="entry name" value="PROKAR_LIPOPROTEIN"/>
    <property type="match status" value="1"/>
</dbReference>
<accession>A0A3B0VDG8</accession>
<dbReference type="NCBIfam" id="TIGR02802">
    <property type="entry name" value="Pal_lipo"/>
    <property type="match status" value="1"/>
</dbReference>
<feature type="compositionally biased region" description="Polar residues" evidence="9">
    <location>
        <begin position="51"/>
        <end position="65"/>
    </location>
</feature>
<evidence type="ECO:0000256" key="6">
    <source>
        <dbReference type="ARBA" id="ARBA00023237"/>
    </source>
</evidence>
<evidence type="ECO:0000259" key="10">
    <source>
        <dbReference type="PROSITE" id="PS51123"/>
    </source>
</evidence>
<dbReference type="InterPro" id="IPR050330">
    <property type="entry name" value="Bact_OuterMem_StrucFunc"/>
</dbReference>
<dbReference type="HAMAP" id="MF_02204">
    <property type="entry name" value="Pal"/>
    <property type="match status" value="1"/>
</dbReference>
<dbReference type="InterPro" id="IPR039001">
    <property type="entry name" value="Pal"/>
</dbReference>
<dbReference type="GO" id="GO:0051301">
    <property type="term" value="P:cell division"/>
    <property type="evidence" value="ECO:0007669"/>
    <property type="project" value="UniProtKB-KW"/>
</dbReference>
<evidence type="ECO:0000256" key="1">
    <source>
        <dbReference type="ARBA" id="ARBA00004442"/>
    </source>
</evidence>
<evidence type="ECO:0000256" key="9">
    <source>
        <dbReference type="SAM" id="MobiDB-lite"/>
    </source>
</evidence>
<name>A0A3B0VDG8_9ZZZZ</name>
<feature type="region of interest" description="Disordered" evidence="9">
    <location>
        <begin position="31"/>
        <end position="66"/>
    </location>
</feature>
<keyword evidence="5" id="KW-0564">Palmitate</keyword>
<comment type="subcellular location">
    <subcellularLocation>
        <location evidence="1">Cell outer membrane</location>
    </subcellularLocation>
</comment>
<keyword evidence="6" id="KW-0998">Cell outer membrane</keyword>
<dbReference type="PRINTS" id="PR01021">
    <property type="entry name" value="OMPADOMAIN"/>
</dbReference>
<dbReference type="PANTHER" id="PTHR30329">
    <property type="entry name" value="STATOR ELEMENT OF FLAGELLAR MOTOR COMPLEX"/>
    <property type="match status" value="1"/>
</dbReference>
<keyword evidence="2" id="KW-0132">Cell division</keyword>
<reference evidence="11" key="1">
    <citation type="submission" date="2018-06" db="EMBL/GenBank/DDBJ databases">
        <authorList>
            <person name="Zhirakovskaya E."/>
        </authorList>
    </citation>
    <scope>NUCLEOTIDE SEQUENCE</scope>
</reference>
<evidence type="ECO:0000313" key="11">
    <source>
        <dbReference type="EMBL" id="VAW36307.1"/>
    </source>
</evidence>
<evidence type="ECO:0000256" key="2">
    <source>
        <dbReference type="ARBA" id="ARBA00022618"/>
    </source>
</evidence>
<dbReference type="SUPFAM" id="SSF103088">
    <property type="entry name" value="OmpA-like"/>
    <property type="match status" value="1"/>
</dbReference>
<dbReference type="PROSITE" id="PS51123">
    <property type="entry name" value="OMPA_2"/>
    <property type="match status" value="1"/>
</dbReference>
<keyword evidence="4" id="KW-0472">Membrane</keyword>